<dbReference type="GeneID" id="14515955"/>
<keyword evidence="2" id="KW-1185">Reference proteome</keyword>
<dbReference type="EMBL" id="AB767244">
    <property type="protein sequence ID" value="BAM68846.1"/>
    <property type="molecule type" value="Genomic_DNA"/>
</dbReference>
<dbReference type="KEGG" id="vg:14515955"/>
<accession>L0MYG2</accession>
<evidence type="ECO:0008006" key="3">
    <source>
        <dbReference type="Google" id="ProtNLM"/>
    </source>
</evidence>
<dbReference type="RefSeq" id="YP_007348938.1">
    <property type="nucleotide sequence ID" value="NC_020082.1"/>
</dbReference>
<evidence type="ECO:0000313" key="1">
    <source>
        <dbReference type="EMBL" id="BAM68846.1"/>
    </source>
</evidence>
<sequence>MSYPASQIIPINVRISPAGLGTANFASTTLFAPQTEVTSSVGFSPDTYRDYYDIKDVAVDFKTTTETYKAASKWLGGTPASRQLRIYLRATTDSDWPTTLNKVANKYWWYLTFVTSTVYAAKSDVQAIAEWCESANVMFINCQTGVNCTDIRDPSKSDDIASLLTTAGYRHTYTACHATDAYSGIYLAKWFAAVNYSADNSTITGEFKKSPGLAAESLTATEYNAMIAKKACFYTLIDLQGSSDVGRWKNTVTHSTYGEEIANVVDLDAMVNALTVALYNTVANQTTKLKQTPVGQAMLIGATRNVGEQYVRNGYLGPRNYLDPDDGQEKYTAGYEILTKPEDILDLSDADRNAHKSAPIRMRLFRSGSIWVVEVDVDVF</sequence>
<dbReference type="InterPro" id="IPR021808">
    <property type="entry name" value="DUF3383"/>
</dbReference>
<evidence type="ECO:0000313" key="2">
    <source>
        <dbReference type="Proteomes" id="UP000010365"/>
    </source>
</evidence>
<name>L0MYG2_9CAUD</name>
<protein>
    <recommendedName>
        <fullName evidence="3">DUF3383 family protein</fullName>
    </recommendedName>
</protein>
<dbReference type="Pfam" id="PF11863">
    <property type="entry name" value="DUF3383"/>
    <property type="match status" value="1"/>
</dbReference>
<reference evidence="1 2" key="1">
    <citation type="journal article" date="2013" name="Genome Announc.">
        <title>Complete Genome Sequence of a Novel Myovirus Which Infects Atypical Strains of Edwardsiella tarda.</title>
        <authorList>
            <person name="Yasuike M."/>
            <person name="Sugaya E."/>
            <person name="Nakamura Y."/>
            <person name="Shigenobu Y."/>
            <person name="Kawato Y."/>
            <person name="Kai W."/>
            <person name="Nagai S."/>
            <person name="Fujiwara A."/>
            <person name="Sano M."/>
            <person name="Kobayashi T."/>
            <person name="Nakai T."/>
        </authorList>
    </citation>
    <scope>NUCLEOTIDE SEQUENCE [LARGE SCALE GENOMIC DNA]</scope>
</reference>
<proteinExistence type="predicted"/>
<dbReference type="OrthoDB" id="7288at10239"/>
<organism evidence="1 2">
    <name type="scientific">Edwardsiella phage MSW-3</name>
    <dbReference type="NCBI Taxonomy" id="1264700"/>
    <lineage>
        <taxon>Viruses</taxon>
        <taxon>Duplodnaviria</taxon>
        <taxon>Heunggongvirae</taxon>
        <taxon>Uroviricota</taxon>
        <taxon>Caudoviricetes</taxon>
        <taxon>Yokohamavirus</taxon>
        <taxon>Yokohamavirus MSW3</taxon>
    </lineage>
</organism>
<dbReference type="Proteomes" id="UP000010365">
    <property type="component" value="Segment"/>
</dbReference>